<protein>
    <submittedName>
        <fullName evidence="1">Uncharacterized protein</fullName>
    </submittedName>
</protein>
<keyword evidence="2" id="KW-1185">Reference proteome</keyword>
<name>A0A8T1MAP2_CLOSI</name>
<dbReference type="Proteomes" id="UP000286415">
    <property type="component" value="Unassembled WGS sequence"/>
</dbReference>
<reference evidence="1 2" key="2">
    <citation type="journal article" date="2021" name="Genomics">
        <title>High-quality reference genome for Clonorchis sinensis.</title>
        <authorList>
            <person name="Young N.D."/>
            <person name="Stroehlein A.J."/>
            <person name="Kinkar L."/>
            <person name="Wang T."/>
            <person name="Sohn W.M."/>
            <person name="Chang B.C.H."/>
            <person name="Kaur P."/>
            <person name="Weisz D."/>
            <person name="Dudchenko O."/>
            <person name="Aiden E.L."/>
            <person name="Korhonen P.K."/>
            <person name="Gasser R.B."/>
        </authorList>
    </citation>
    <scope>NUCLEOTIDE SEQUENCE [LARGE SCALE GENOMIC DNA]</scope>
    <source>
        <strain evidence="1">Cs-k2</strain>
    </source>
</reference>
<proteinExistence type="predicted"/>
<evidence type="ECO:0000313" key="1">
    <source>
        <dbReference type="EMBL" id="KAG5446457.1"/>
    </source>
</evidence>
<sequence>MASVEATQECALEKSRVTSLSSPVKLKGNRKVQIAPLDDIRKFVQNSIYSHTISTVTSILPTINTTVDEFKQLKFLGQNIIRRKLFAGPYSENGITSQGQQTYVDIPDEAEHSVSWLEKPYISRSLI</sequence>
<organism evidence="1 2">
    <name type="scientific">Clonorchis sinensis</name>
    <name type="common">Chinese liver fluke</name>
    <dbReference type="NCBI Taxonomy" id="79923"/>
    <lineage>
        <taxon>Eukaryota</taxon>
        <taxon>Metazoa</taxon>
        <taxon>Spiralia</taxon>
        <taxon>Lophotrochozoa</taxon>
        <taxon>Platyhelminthes</taxon>
        <taxon>Trematoda</taxon>
        <taxon>Digenea</taxon>
        <taxon>Opisthorchiida</taxon>
        <taxon>Opisthorchiata</taxon>
        <taxon>Opisthorchiidae</taxon>
        <taxon>Clonorchis</taxon>
    </lineage>
</organism>
<comment type="caution">
    <text evidence="1">The sequence shown here is derived from an EMBL/GenBank/DDBJ whole genome shotgun (WGS) entry which is preliminary data.</text>
</comment>
<evidence type="ECO:0000313" key="2">
    <source>
        <dbReference type="Proteomes" id="UP000286415"/>
    </source>
</evidence>
<reference evidence="1 2" key="1">
    <citation type="journal article" date="2018" name="Biotechnol. Adv.">
        <title>Improved genomic resources and new bioinformatic workflow for the carcinogenic parasite Clonorchis sinensis: Biotechnological implications.</title>
        <authorList>
            <person name="Wang D."/>
            <person name="Korhonen P.K."/>
            <person name="Gasser R.B."/>
            <person name="Young N.D."/>
        </authorList>
    </citation>
    <scope>NUCLEOTIDE SEQUENCE [LARGE SCALE GENOMIC DNA]</scope>
    <source>
        <strain evidence="1">Cs-k2</strain>
    </source>
</reference>
<gene>
    <name evidence="1" type="ORF">CSKR_105829</name>
</gene>
<dbReference type="EMBL" id="NIRI02000056">
    <property type="protein sequence ID" value="KAG5446457.1"/>
    <property type="molecule type" value="Genomic_DNA"/>
</dbReference>
<accession>A0A8T1MAP2</accession>